<dbReference type="PROSITE" id="PS50850">
    <property type="entry name" value="MFS"/>
    <property type="match status" value="1"/>
</dbReference>
<comment type="similarity">
    <text evidence="3">Belongs to the major facilitator superfamily.</text>
</comment>
<feature type="transmembrane region" description="Helical" evidence="8">
    <location>
        <begin position="153"/>
        <end position="173"/>
    </location>
</feature>
<dbReference type="PANTHER" id="PTHR23502">
    <property type="entry name" value="MAJOR FACILITATOR SUPERFAMILY"/>
    <property type="match status" value="1"/>
</dbReference>
<dbReference type="Gene3D" id="1.20.1250.20">
    <property type="entry name" value="MFS general substrate transporter like domains"/>
    <property type="match status" value="1"/>
</dbReference>
<feature type="transmembrane region" description="Helical" evidence="8">
    <location>
        <begin position="466"/>
        <end position="491"/>
    </location>
</feature>
<feature type="transmembrane region" description="Helical" evidence="8">
    <location>
        <begin position="185"/>
        <end position="203"/>
    </location>
</feature>
<reference evidence="10" key="1">
    <citation type="journal article" date="2021" name="Nat. Commun.">
        <title>Genetic determinants of endophytism in the Arabidopsis root mycobiome.</title>
        <authorList>
            <person name="Mesny F."/>
            <person name="Miyauchi S."/>
            <person name="Thiergart T."/>
            <person name="Pickel B."/>
            <person name="Atanasova L."/>
            <person name="Karlsson M."/>
            <person name="Huettel B."/>
            <person name="Barry K.W."/>
            <person name="Haridas S."/>
            <person name="Chen C."/>
            <person name="Bauer D."/>
            <person name="Andreopoulos W."/>
            <person name="Pangilinan J."/>
            <person name="LaButti K."/>
            <person name="Riley R."/>
            <person name="Lipzen A."/>
            <person name="Clum A."/>
            <person name="Drula E."/>
            <person name="Henrissat B."/>
            <person name="Kohler A."/>
            <person name="Grigoriev I.V."/>
            <person name="Martin F.M."/>
            <person name="Hacquard S."/>
        </authorList>
    </citation>
    <scope>NUCLEOTIDE SEQUENCE</scope>
    <source>
        <strain evidence="10">MPI-CAGE-CH-0235</strain>
    </source>
</reference>
<feature type="transmembrane region" description="Helical" evidence="8">
    <location>
        <begin position="215"/>
        <end position="243"/>
    </location>
</feature>
<dbReference type="FunFam" id="1.20.1250.20:FF:000082">
    <property type="entry name" value="MFS multidrug transporter, putative"/>
    <property type="match status" value="1"/>
</dbReference>
<dbReference type="AlphaFoldDB" id="A0A8K0SKN1"/>
<evidence type="ECO:0000256" key="8">
    <source>
        <dbReference type="SAM" id="Phobius"/>
    </source>
</evidence>
<dbReference type="InterPro" id="IPR020846">
    <property type="entry name" value="MFS_dom"/>
</dbReference>
<name>A0A8K0SKN1_9HYPO</name>
<protein>
    <submittedName>
        <fullName evidence="10">Major facilitator superfamily domain-containing protein</fullName>
    </submittedName>
</protein>
<keyword evidence="7 8" id="KW-0472">Membrane</keyword>
<evidence type="ECO:0000256" key="4">
    <source>
        <dbReference type="ARBA" id="ARBA00022475"/>
    </source>
</evidence>
<evidence type="ECO:0000256" key="5">
    <source>
        <dbReference type="ARBA" id="ARBA00022692"/>
    </source>
</evidence>
<keyword evidence="6 8" id="KW-1133">Transmembrane helix</keyword>
<feature type="transmembrane region" description="Helical" evidence="8">
    <location>
        <begin position="376"/>
        <end position="395"/>
    </location>
</feature>
<evidence type="ECO:0000313" key="10">
    <source>
        <dbReference type="EMBL" id="KAH7310455.1"/>
    </source>
</evidence>
<feature type="transmembrane region" description="Helical" evidence="8">
    <location>
        <begin position="55"/>
        <end position="76"/>
    </location>
</feature>
<feature type="transmembrane region" description="Helical" evidence="8">
    <location>
        <begin position="432"/>
        <end position="454"/>
    </location>
</feature>
<evidence type="ECO:0000256" key="6">
    <source>
        <dbReference type="ARBA" id="ARBA00022989"/>
    </source>
</evidence>
<dbReference type="PANTHER" id="PTHR23502:SF74">
    <property type="entry name" value="MAJOR FACILITATOR SUPERFAMILY (MFS) PROFILE DOMAIN-CONTAINING PROTEIN"/>
    <property type="match status" value="1"/>
</dbReference>
<proteinExistence type="inferred from homology"/>
<feature type="transmembrane region" description="Helical" evidence="8">
    <location>
        <begin position="96"/>
        <end position="115"/>
    </location>
</feature>
<dbReference type="GO" id="GO:0005886">
    <property type="term" value="C:plasma membrane"/>
    <property type="evidence" value="ECO:0007669"/>
    <property type="project" value="UniProtKB-SubCell"/>
</dbReference>
<sequence length="510" mass="55746">MSCSDRKDIEETIVPISQDDNAQIGNNEEQVEVLDKFPEGDVGNPYNWTKGRKMFIILTTSATLFNSTLASSLSSNAMPGITAEFGVDTTRTNPELVLPISLFLVGYVFGPLLFGPLSEMIGRRVTMLLAFAGYTAFTLGCALAPNWQSFLTFRLFCGIFACAPVNIGAGIVADVYNDPAIRGRAMAYFLGFSLSAPLIAPSLSGYISEAATWRWAFWAAVIVAGVTWVPLVFLPETYTPVLLARRAKEMRKQALEAGRGNTRTLSPIETEHKSWQIKIGMVLARPAKIFCTELIVSTSSIYMAVVYAIYFMFFQAYPLIFRDIYGMGPGVMGLMYLPVGAGTLLGVLGSQLWDHALARAKQRGKSWAHKEKHRRLPLACVGGPLLVIGLFWLGWTAREDISWVVPFMAGVPFGIGNFVIAISLTNYLSDAYGIYSASVMAAASCTRNILGAALPLATGEMYRSLGIGWATSLVGFLSLGMCGLPFVLIYYGEMIQERSKFSRSLLKATR</sequence>
<accession>A0A8K0SKN1</accession>
<dbReference type="GO" id="GO:0022857">
    <property type="term" value="F:transmembrane transporter activity"/>
    <property type="evidence" value="ECO:0007669"/>
    <property type="project" value="InterPro"/>
</dbReference>
<comment type="caution">
    <text evidence="10">The sequence shown here is derived from an EMBL/GenBank/DDBJ whole genome shotgun (WGS) entry which is preliminary data.</text>
</comment>
<feature type="transmembrane region" description="Helical" evidence="8">
    <location>
        <begin position="334"/>
        <end position="355"/>
    </location>
</feature>
<keyword evidence="5 8" id="KW-0812">Transmembrane</keyword>
<dbReference type="InterPro" id="IPR011701">
    <property type="entry name" value="MFS"/>
</dbReference>
<comment type="subcellular location">
    <subcellularLocation>
        <location evidence="2">Cell membrane</location>
    </subcellularLocation>
    <subcellularLocation>
        <location evidence="1">Membrane</location>
        <topology evidence="1">Multi-pass membrane protein</topology>
    </subcellularLocation>
</comment>
<dbReference type="EMBL" id="JAGPNK010000012">
    <property type="protein sequence ID" value="KAH7310455.1"/>
    <property type="molecule type" value="Genomic_DNA"/>
</dbReference>
<dbReference type="CDD" id="cd17323">
    <property type="entry name" value="MFS_Tpo1_MDR_like"/>
    <property type="match status" value="1"/>
</dbReference>
<organism evidence="10 11">
    <name type="scientific">Stachybotrys elegans</name>
    <dbReference type="NCBI Taxonomy" id="80388"/>
    <lineage>
        <taxon>Eukaryota</taxon>
        <taxon>Fungi</taxon>
        <taxon>Dikarya</taxon>
        <taxon>Ascomycota</taxon>
        <taxon>Pezizomycotina</taxon>
        <taxon>Sordariomycetes</taxon>
        <taxon>Hypocreomycetidae</taxon>
        <taxon>Hypocreales</taxon>
        <taxon>Stachybotryaceae</taxon>
        <taxon>Stachybotrys</taxon>
    </lineage>
</organism>
<evidence type="ECO:0000256" key="3">
    <source>
        <dbReference type="ARBA" id="ARBA00008335"/>
    </source>
</evidence>
<dbReference type="Pfam" id="PF07690">
    <property type="entry name" value="MFS_1"/>
    <property type="match status" value="1"/>
</dbReference>
<evidence type="ECO:0000256" key="7">
    <source>
        <dbReference type="ARBA" id="ARBA00023136"/>
    </source>
</evidence>
<feature type="transmembrane region" description="Helical" evidence="8">
    <location>
        <begin position="401"/>
        <end position="420"/>
    </location>
</feature>
<feature type="transmembrane region" description="Helical" evidence="8">
    <location>
        <begin position="294"/>
        <end position="314"/>
    </location>
</feature>
<keyword evidence="4" id="KW-1003">Cell membrane</keyword>
<keyword evidence="11" id="KW-1185">Reference proteome</keyword>
<gene>
    <name evidence="10" type="ORF">B0I35DRAFT_358600</name>
</gene>
<feature type="transmembrane region" description="Helical" evidence="8">
    <location>
        <begin position="127"/>
        <end position="147"/>
    </location>
</feature>
<evidence type="ECO:0000313" key="11">
    <source>
        <dbReference type="Proteomes" id="UP000813444"/>
    </source>
</evidence>
<dbReference type="SUPFAM" id="SSF103473">
    <property type="entry name" value="MFS general substrate transporter"/>
    <property type="match status" value="1"/>
</dbReference>
<dbReference type="Proteomes" id="UP000813444">
    <property type="component" value="Unassembled WGS sequence"/>
</dbReference>
<dbReference type="OrthoDB" id="5141738at2759"/>
<evidence type="ECO:0000259" key="9">
    <source>
        <dbReference type="PROSITE" id="PS50850"/>
    </source>
</evidence>
<dbReference type="InterPro" id="IPR036259">
    <property type="entry name" value="MFS_trans_sf"/>
</dbReference>
<feature type="domain" description="Major facilitator superfamily (MFS) profile" evidence="9">
    <location>
        <begin position="56"/>
        <end position="498"/>
    </location>
</feature>
<evidence type="ECO:0000256" key="2">
    <source>
        <dbReference type="ARBA" id="ARBA00004236"/>
    </source>
</evidence>
<evidence type="ECO:0000256" key="1">
    <source>
        <dbReference type="ARBA" id="ARBA00004141"/>
    </source>
</evidence>